<reference evidence="2" key="1">
    <citation type="submission" date="2018-02" db="EMBL/GenBank/DDBJ databases">
        <title>Rhizophora mucronata_Transcriptome.</title>
        <authorList>
            <person name="Meera S.P."/>
            <person name="Sreeshan A."/>
            <person name="Augustine A."/>
        </authorList>
    </citation>
    <scope>NUCLEOTIDE SEQUENCE</scope>
    <source>
        <tissue evidence="2">Leaf</tissue>
    </source>
</reference>
<sequence>MNQPMCSQKGIRPKSQMKPRSLFGLQK</sequence>
<evidence type="ECO:0000256" key="1">
    <source>
        <dbReference type="SAM" id="MobiDB-lite"/>
    </source>
</evidence>
<evidence type="ECO:0000313" key="2">
    <source>
        <dbReference type="EMBL" id="MBW86063.1"/>
    </source>
</evidence>
<accession>A0A2P2IXW8</accession>
<organism evidence="2">
    <name type="scientific">Rhizophora mucronata</name>
    <name type="common">Asiatic mangrove</name>
    <dbReference type="NCBI Taxonomy" id="61149"/>
    <lineage>
        <taxon>Eukaryota</taxon>
        <taxon>Viridiplantae</taxon>
        <taxon>Streptophyta</taxon>
        <taxon>Embryophyta</taxon>
        <taxon>Tracheophyta</taxon>
        <taxon>Spermatophyta</taxon>
        <taxon>Magnoliopsida</taxon>
        <taxon>eudicotyledons</taxon>
        <taxon>Gunneridae</taxon>
        <taxon>Pentapetalae</taxon>
        <taxon>rosids</taxon>
        <taxon>fabids</taxon>
        <taxon>Malpighiales</taxon>
        <taxon>Rhizophoraceae</taxon>
        <taxon>Rhizophora</taxon>
    </lineage>
</organism>
<proteinExistence type="predicted"/>
<name>A0A2P2IXW8_RHIMU</name>
<dbReference type="EMBL" id="GGEC01005580">
    <property type="protein sequence ID" value="MBW86063.1"/>
    <property type="molecule type" value="Transcribed_RNA"/>
</dbReference>
<feature type="region of interest" description="Disordered" evidence="1">
    <location>
        <begin position="1"/>
        <end position="27"/>
    </location>
</feature>
<protein>
    <submittedName>
        <fullName evidence="2">Uncharacterized protein</fullName>
    </submittedName>
</protein>
<dbReference type="AlphaFoldDB" id="A0A2P2IXW8"/>